<comment type="caution">
    <text evidence="1">The sequence shown here is derived from an EMBL/GenBank/DDBJ whole genome shotgun (WGS) entry which is preliminary data.</text>
</comment>
<dbReference type="Proteomes" id="UP000032515">
    <property type="component" value="Unassembled WGS sequence"/>
</dbReference>
<organism evidence="1 2">
    <name type="scientific">Rhodopseudomonas palustris</name>
    <dbReference type="NCBI Taxonomy" id="1076"/>
    <lineage>
        <taxon>Bacteria</taxon>
        <taxon>Pseudomonadati</taxon>
        <taxon>Pseudomonadota</taxon>
        <taxon>Alphaproteobacteria</taxon>
        <taxon>Hyphomicrobiales</taxon>
        <taxon>Nitrobacteraceae</taxon>
        <taxon>Rhodopseudomonas</taxon>
    </lineage>
</organism>
<accession>A0A0D7EH35</accession>
<dbReference type="EMBL" id="JXXE01000396">
    <property type="protein sequence ID" value="KIZ39805.1"/>
    <property type="molecule type" value="Genomic_DNA"/>
</dbReference>
<sequence length="102" mass="11051">MTSAPMSASIRAQCGPAMVVEKSSTRRPAKAFVAEDLAEEAVAEAQVEAVRCDAVSADNRGGRGSALMVDFPQGRRGRRARHRAAAAFRRQHFLLWGKLAVR</sequence>
<evidence type="ECO:0000313" key="2">
    <source>
        <dbReference type="Proteomes" id="UP000032515"/>
    </source>
</evidence>
<reference evidence="1 2" key="1">
    <citation type="submission" date="2014-11" db="EMBL/GenBank/DDBJ databases">
        <title>Genomics and ecophysiology of heterotrophic nitrogen fixing bacteria isolated from estuarine surface water.</title>
        <authorList>
            <person name="Bentzon-Tilia M."/>
            <person name="Severin I."/>
            <person name="Hansen L.H."/>
            <person name="Riemann L."/>
        </authorList>
    </citation>
    <scope>NUCLEOTIDE SEQUENCE [LARGE SCALE GENOMIC DNA]</scope>
    <source>
        <strain evidence="1 2">BAL398</strain>
    </source>
</reference>
<gene>
    <name evidence="1" type="ORF">OO17_19355</name>
</gene>
<dbReference type="AlphaFoldDB" id="A0A0D7EH35"/>
<protein>
    <submittedName>
        <fullName evidence="1">Uncharacterized protein</fullName>
    </submittedName>
</protein>
<proteinExistence type="predicted"/>
<evidence type="ECO:0000313" key="1">
    <source>
        <dbReference type="EMBL" id="KIZ39805.1"/>
    </source>
</evidence>
<name>A0A0D7EH35_RHOPL</name>